<protein>
    <submittedName>
        <fullName evidence="3">Aste57867_753 protein</fullName>
    </submittedName>
</protein>
<gene>
    <name evidence="3" type="primary">Aste57867_753</name>
    <name evidence="2" type="ORF">As57867_000752</name>
    <name evidence="3" type="ORF">ASTE57867_753</name>
</gene>
<keyword evidence="4" id="KW-1185">Reference proteome</keyword>
<feature type="chain" id="PRO_5036115856" evidence="1">
    <location>
        <begin position="18"/>
        <end position="328"/>
    </location>
</feature>
<proteinExistence type="predicted"/>
<dbReference type="PANTHER" id="PTHR35560:SF3">
    <property type="entry name" value="PEPTIDASE S9 PROLYL OLIGOPEPTIDASE CATALYTIC DOMAIN-CONTAINING PROTEIN"/>
    <property type="match status" value="1"/>
</dbReference>
<reference evidence="3 4" key="1">
    <citation type="submission" date="2019-03" db="EMBL/GenBank/DDBJ databases">
        <authorList>
            <person name="Gaulin E."/>
            <person name="Dumas B."/>
        </authorList>
    </citation>
    <scope>NUCLEOTIDE SEQUENCE [LARGE SCALE GENOMIC DNA]</scope>
    <source>
        <strain evidence="3">CBS 568.67</strain>
    </source>
</reference>
<organism evidence="3 4">
    <name type="scientific">Aphanomyces stellatus</name>
    <dbReference type="NCBI Taxonomy" id="120398"/>
    <lineage>
        <taxon>Eukaryota</taxon>
        <taxon>Sar</taxon>
        <taxon>Stramenopiles</taxon>
        <taxon>Oomycota</taxon>
        <taxon>Saprolegniomycetes</taxon>
        <taxon>Saprolegniales</taxon>
        <taxon>Verrucalvaceae</taxon>
        <taxon>Aphanomyces</taxon>
    </lineage>
</organism>
<dbReference type="OrthoDB" id="5985073at2759"/>
<keyword evidence="1" id="KW-0732">Signal</keyword>
<evidence type="ECO:0000313" key="2">
    <source>
        <dbReference type="EMBL" id="KAF0719833.1"/>
    </source>
</evidence>
<feature type="signal peptide" evidence="1">
    <location>
        <begin position="1"/>
        <end position="17"/>
    </location>
</feature>
<sequence>MHASVVAFALVASVVSATIDFTSSAMTFDGSSDKVLPYLLAQSTDVADDAIELAKICIHGLQRKASECFAFDQDRFDQANAVLLAPIFKTATALDGCPTAAAAANEVGWKTCNAFADGQRPSNDDGGAPDAYSMLDALVLHVKATYPNVRAIQIFGFSLGGQTVNRYAALTTIESDPALDGVVDVTFLAASASSWLFPDAMRPVQQPDGSVAFEVPATDCAYNTFKYGLDGIDASLEYPAYDAAPARVADRLATRIVYGINLNDTGMTDTSCASRSQGPNSRVAKMQLYMQYFAHVYGTQPTSFAVGGCGHSAECFYADEAAQDAVFP</sequence>
<name>A0A485K3S8_9STRA</name>
<dbReference type="EMBL" id="CAADRA010000045">
    <property type="protein sequence ID" value="VFT77977.1"/>
    <property type="molecule type" value="Genomic_DNA"/>
</dbReference>
<dbReference type="SUPFAM" id="SSF53474">
    <property type="entry name" value="alpha/beta-Hydrolases"/>
    <property type="match status" value="2"/>
</dbReference>
<dbReference type="Gene3D" id="3.40.50.1820">
    <property type="entry name" value="alpha/beta hydrolase"/>
    <property type="match status" value="1"/>
</dbReference>
<dbReference type="AlphaFoldDB" id="A0A485K3S8"/>
<dbReference type="Proteomes" id="UP000332933">
    <property type="component" value="Unassembled WGS sequence"/>
</dbReference>
<evidence type="ECO:0000313" key="3">
    <source>
        <dbReference type="EMBL" id="VFT77977.1"/>
    </source>
</evidence>
<accession>A0A485K3S8</accession>
<dbReference type="PANTHER" id="PTHR35560">
    <property type="entry name" value="BLL0132 PROTEIN"/>
    <property type="match status" value="1"/>
</dbReference>
<evidence type="ECO:0000313" key="4">
    <source>
        <dbReference type="Proteomes" id="UP000332933"/>
    </source>
</evidence>
<dbReference type="InterPro" id="IPR029058">
    <property type="entry name" value="AB_hydrolase_fold"/>
</dbReference>
<evidence type="ECO:0000256" key="1">
    <source>
        <dbReference type="SAM" id="SignalP"/>
    </source>
</evidence>
<dbReference type="EMBL" id="VJMH01000045">
    <property type="protein sequence ID" value="KAF0719833.1"/>
    <property type="molecule type" value="Genomic_DNA"/>
</dbReference>
<reference evidence="2" key="2">
    <citation type="submission" date="2019-06" db="EMBL/GenBank/DDBJ databases">
        <title>Genomics analysis of Aphanomyces spp. identifies a new class of oomycete effector associated with host adaptation.</title>
        <authorList>
            <person name="Gaulin E."/>
        </authorList>
    </citation>
    <scope>NUCLEOTIDE SEQUENCE</scope>
    <source>
        <strain evidence="2">CBS 578.67</strain>
    </source>
</reference>